<dbReference type="EMBL" id="CAJNDS010002070">
    <property type="protein sequence ID" value="CAE7304471.1"/>
    <property type="molecule type" value="Genomic_DNA"/>
</dbReference>
<evidence type="ECO:0000256" key="1">
    <source>
        <dbReference type="SAM" id="MobiDB-lite"/>
    </source>
</evidence>
<proteinExistence type="predicted"/>
<feature type="compositionally biased region" description="Basic residues" evidence="1">
    <location>
        <begin position="57"/>
        <end position="66"/>
    </location>
</feature>
<accession>A0A812NFL2</accession>
<feature type="region of interest" description="Disordered" evidence="1">
    <location>
        <begin position="27"/>
        <end position="94"/>
    </location>
</feature>
<feature type="non-terminal residue" evidence="2">
    <location>
        <position position="1"/>
    </location>
</feature>
<comment type="caution">
    <text evidence="2">The sequence shown here is derived from an EMBL/GenBank/DDBJ whole genome shotgun (WGS) entry which is preliminary data.</text>
</comment>
<reference evidence="2" key="1">
    <citation type="submission" date="2021-02" db="EMBL/GenBank/DDBJ databases">
        <authorList>
            <person name="Dougan E. K."/>
            <person name="Rhodes N."/>
            <person name="Thang M."/>
            <person name="Chan C."/>
        </authorList>
    </citation>
    <scope>NUCLEOTIDE SEQUENCE</scope>
</reference>
<name>A0A812NFL2_9DINO</name>
<dbReference type="Proteomes" id="UP000604046">
    <property type="component" value="Unassembled WGS sequence"/>
</dbReference>
<sequence length="94" mass="10549">LAQQAAVHEIVRILGEYDWKNRRLQSVRRSLPRSPRGVVSTSSKVPTAMSDEDLRQPRKTAKRRGQSTKSAKGADDPTTKDRRAYLDAITGVME</sequence>
<evidence type="ECO:0000313" key="2">
    <source>
        <dbReference type="EMBL" id="CAE7304471.1"/>
    </source>
</evidence>
<feature type="compositionally biased region" description="Basic and acidic residues" evidence="1">
    <location>
        <begin position="72"/>
        <end position="85"/>
    </location>
</feature>
<evidence type="ECO:0000313" key="3">
    <source>
        <dbReference type="Proteomes" id="UP000604046"/>
    </source>
</evidence>
<protein>
    <submittedName>
        <fullName evidence="2">Uncharacterized protein</fullName>
    </submittedName>
</protein>
<keyword evidence="3" id="KW-1185">Reference proteome</keyword>
<dbReference type="AlphaFoldDB" id="A0A812NFL2"/>
<gene>
    <name evidence="2" type="ORF">SNAT2548_LOCUS16007</name>
</gene>
<organism evidence="2 3">
    <name type="scientific">Symbiodinium natans</name>
    <dbReference type="NCBI Taxonomy" id="878477"/>
    <lineage>
        <taxon>Eukaryota</taxon>
        <taxon>Sar</taxon>
        <taxon>Alveolata</taxon>
        <taxon>Dinophyceae</taxon>
        <taxon>Suessiales</taxon>
        <taxon>Symbiodiniaceae</taxon>
        <taxon>Symbiodinium</taxon>
    </lineage>
</organism>